<comment type="caution">
    <text evidence="5">The sequence shown here is derived from an EMBL/GenBank/DDBJ whole genome shotgun (WGS) entry which is preliminary data.</text>
</comment>
<sequence>MHVREVQTFVLKVQSDMPYLGALADGSELTADAGYVVRAPWRSLYSARFETLLVKVTADDGTAGWGEALAPVGPEVVAEIVDRLLAPQVIGMDARAPRVAFAALRALMRERGHLVGHQADALAALDIAMWDLAGHATGQSVATLLGGAFRTEVPCYVSGLPSPTDAGRAELAAAWQEKGAERVKLHLGNGVAADLATVDAVQAAAPRIGFAVDAHWRYGLPEATRLGRGLAERGALFLEAPMAPEDVEGHRRLADRLELPVAVGEALRNRYEFAQWLRAGALGLAQPDVGRTGITEAAAIAELAAAHHAPLAPHHSVGLGPTLAAGLHLSAAVEDCPFFEYQPVTADAAARLLGFDLGARADAFTLPDGPGLGLAIAEQPVRDAAVRHRTTR</sequence>
<name>A0A2P8D6X5_9ACTN</name>
<dbReference type="InterPro" id="IPR046945">
    <property type="entry name" value="RHMD-like"/>
</dbReference>
<protein>
    <submittedName>
        <fullName evidence="5">Galactonate dehydratase</fullName>
    </submittedName>
</protein>
<dbReference type="GO" id="GO:0016836">
    <property type="term" value="F:hydro-lyase activity"/>
    <property type="evidence" value="ECO:0007669"/>
    <property type="project" value="TreeGrafter"/>
</dbReference>
<dbReference type="SFLD" id="SFLDS00001">
    <property type="entry name" value="Enolase"/>
    <property type="match status" value="1"/>
</dbReference>
<dbReference type="AlphaFoldDB" id="A0A2P8D6X5"/>
<dbReference type="SMART" id="SM00922">
    <property type="entry name" value="MR_MLE"/>
    <property type="match status" value="1"/>
</dbReference>
<organism evidence="5 6">
    <name type="scientific">Murinocardiopsis flavida</name>
    <dbReference type="NCBI Taxonomy" id="645275"/>
    <lineage>
        <taxon>Bacteria</taxon>
        <taxon>Bacillati</taxon>
        <taxon>Actinomycetota</taxon>
        <taxon>Actinomycetes</taxon>
        <taxon>Streptosporangiales</taxon>
        <taxon>Nocardiopsidaceae</taxon>
        <taxon>Murinocardiopsis</taxon>
    </lineage>
</organism>
<dbReference type="Pfam" id="PF13378">
    <property type="entry name" value="MR_MLE_C"/>
    <property type="match status" value="1"/>
</dbReference>
<dbReference type="CDD" id="cd03316">
    <property type="entry name" value="MR_like"/>
    <property type="match status" value="1"/>
</dbReference>
<dbReference type="Proteomes" id="UP000240542">
    <property type="component" value="Unassembled WGS sequence"/>
</dbReference>
<evidence type="ECO:0000259" key="4">
    <source>
        <dbReference type="SMART" id="SM00922"/>
    </source>
</evidence>
<reference evidence="5 6" key="1">
    <citation type="submission" date="2018-03" db="EMBL/GenBank/DDBJ databases">
        <title>Genomic Encyclopedia of Archaeal and Bacterial Type Strains, Phase II (KMG-II): from individual species to whole genera.</title>
        <authorList>
            <person name="Goeker M."/>
        </authorList>
    </citation>
    <scope>NUCLEOTIDE SEQUENCE [LARGE SCALE GENOMIC DNA]</scope>
    <source>
        <strain evidence="5 6">DSM 45312</strain>
    </source>
</reference>
<dbReference type="InterPro" id="IPR029017">
    <property type="entry name" value="Enolase-like_N"/>
</dbReference>
<keyword evidence="6" id="KW-1185">Reference proteome</keyword>
<dbReference type="RefSeq" id="WP_106585214.1">
    <property type="nucleotide sequence ID" value="NZ_PYGA01000017.1"/>
</dbReference>
<proteinExistence type="predicted"/>
<gene>
    <name evidence="5" type="ORF">CLV63_117148</name>
</gene>
<dbReference type="InterPro" id="IPR036849">
    <property type="entry name" value="Enolase-like_C_sf"/>
</dbReference>
<evidence type="ECO:0000256" key="2">
    <source>
        <dbReference type="ARBA" id="ARBA00022723"/>
    </source>
</evidence>
<dbReference type="Pfam" id="PF02746">
    <property type="entry name" value="MR_MLE_N"/>
    <property type="match status" value="1"/>
</dbReference>
<dbReference type="PANTHER" id="PTHR13794">
    <property type="entry name" value="ENOLASE SUPERFAMILY, MANDELATE RACEMASE"/>
    <property type="match status" value="1"/>
</dbReference>
<dbReference type="Gene3D" id="3.30.390.10">
    <property type="entry name" value="Enolase-like, N-terminal domain"/>
    <property type="match status" value="1"/>
</dbReference>
<dbReference type="InterPro" id="IPR013342">
    <property type="entry name" value="Mandelate_racemase_C"/>
</dbReference>
<accession>A0A2P8D6X5</accession>
<comment type="cofactor">
    <cofactor evidence="1">
        <name>Mg(2+)</name>
        <dbReference type="ChEBI" id="CHEBI:18420"/>
    </cofactor>
</comment>
<dbReference type="InterPro" id="IPR013341">
    <property type="entry name" value="Mandelate_racemase_N_dom"/>
</dbReference>
<evidence type="ECO:0000313" key="6">
    <source>
        <dbReference type="Proteomes" id="UP000240542"/>
    </source>
</evidence>
<feature type="domain" description="Mandelate racemase/muconate lactonizing enzyme C-terminal" evidence="4">
    <location>
        <begin position="165"/>
        <end position="260"/>
    </location>
</feature>
<dbReference type="GO" id="GO:0000287">
    <property type="term" value="F:magnesium ion binding"/>
    <property type="evidence" value="ECO:0007669"/>
    <property type="project" value="TreeGrafter"/>
</dbReference>
<evidence type="ECO:0000313" key="5">
    <source>
        <dbReference type="EMBL" id="PSK92939.1"/>
    </source>
</evidence>
<keyword evidence="2" id="KW-0479">Metal-binding</keyword>
<dbReference type="SUPFAM" id="SSF54826">
    <property type="entry name" value="Enolase N-terminal domain-like"/>
    <property type="match status" value="1"/>
</dbReference>
<evidence type="ECO:0000256" key="3">
    <source>
        <dbReference type="ARBA" id="ARBA00022842"/>
    </source>
</evidence>
<dbReference type="SFLD" id="SFLDG00179">
    <property type="entry name" value="mandelate_racemase"/>
    <property type="match status" value="1"/>
</dbReference>
<dbReference type="SUPFAM" id="SSF51604">
    <property type="entry name" value="Enolase C-terminal domain-like"/>
    <property type="match status" value="1"/>
</dbReference>
<dbReference type="Gene3D" id="3.20.20.120">
    <property type="entry name" value="Enolase-like C-terminal domain"/>
    <property type="match status" value="1"/>
</dbReference>
<dbReference type="InterPro" id="IPR029065">
    <property type="entry name" value="Enolase_C-like"/>
</dbReference>
<dbReference type="OrthoDB" id="9796450at2"/>
<dbReference type="GO" id="GO:0016052">
    <property type="term" value="P:carbohydrate catabolic process"/>
    <property type="evidence" value="ECO:0007669"/>
    <property type="project" value="TreeGrafter"/>
</dbReference>
<dbReference type="EMBL" id="PYGA01000017">
    <property type="protein sequence ID" value="PSK92939.1"/>
    <property type="molecule type" value="Genomic_DNA"/>
</dbReference>
<keyword evidence="3" id="KW-0460">Magnesium</keyword>
<evidence type="ECO:0000256" key="1">
    <source>
        <dbReference type="ARBA" id="ARBA00001946"/>
    </source>
</evidence>
<dbReference type="PANTHER" id="PTHR13794:SF58">
    <property type="entry name" value="MITOCHONDRIAL ENOLASE SUPERFAMILY MEMBER 1"/>
    <property type="match status" value="1"/>
</dbReference>